<organism evidence="3 4">
    <name type="scientific">Pachysolen tannophilus NRRL Y-2460</name>
    <dbReference type="NCBI Taxonomy" id="669874"/>
    <lineage>
        <taxon>Eukaryota</taxon>
        <taxon>Fungi</taxon>
        <taxon>Dikarya</taxon>
        <taxon>Ascomycota</taxon>
        <taxon>Saccharomycotina</taxon>
        <taxon>Pichiomycetes</taxon>
        <taxon>Pachysolenaceae</taxon>
        <taxon>Pachysolen</taxon>
    </lineage>
</organism>
<dbReference type="GO" id="GO:0000175">
    <property type="term" value="F:3'-5'-RNA exonuclease activity"/>
    <property type="evidence" value="ECO:0007669"/>
    <property type="project" value="TreeGrafter"/>
</dbReference>
<evidence type="ECO:0000313" key="4">
    <source>
        <dbReference type="Proteomes" id="UP000094236"/>
    </source>
</evidence>
<dbReference type="PANTHER" id="PTHR12121">
    <property type="entry name" value="CARBON CATABOLITE REPRESSOR PROTEIN 4"/>
    <property type="match status" value="1"/>
</dbReference>
<name>A0A1E4TTP1_PACTA</name>
<sequence length="369" mass="41625">MASALLGVIGLFNSNNHKSSSKVEKLHSSQKEASFHSSQREASFRIQTWNLRNDGFKDGESIADSIKKLNPRLPEEGKINYYGNYNEKSWSIRRIGIANDVLFNNSDIFCVQEALKNQVQDLHELLGKDVYSWVGVGRDDGKSKGEYSAIFYKTNTVKLLDVKTIWLSKTPFVPSQYPGAACIRSATIAKFELINTFKKFTVINTHWDHVSDESRQAAASLIRYIGSFEYENFGPVFVSGDFNSKAENKNSGGYKVISGNLDYKDDMNPEFLSQFKSNNFEKFKFKDFLVACPVQYRMGNFSSFTGFKKIEDFSGFGRIDFLMGGGYFNGKDKELSGFEVLRIKGGENFSDNGVRLSDHRPVTADVALH</sequence>
<dbReference type="Proteomes" id="UP000094236">
    <property type="component" value="Unassembled WGS sequence"/>
</dbReference>
<feature type="domain" description="Endonuclease/exonuclease/phosphatase" evidence="2">
    <location>
        <begin position="48"/>
        <end position="359"/>
    </location>
</feature>
<dbReference type="EMBL" id="KV454014">
    <property type="protein sequence ID" value="ODV95119.1"/>
    <property type="molecule type" value="Genomic_DNA"/>
</dbReference>
<evidence type="ECO:0000313" key="3">
    <source>
        <dbReference type="EMBL" id="ODV95119.1"/>
    </source>
</evidence>
<dbReference type="SUPFAM" id="SSF56219">
    <property type="entry name" value="DNase I-like"/>
    <property type="match status" value="1"/>
</dbReference>
<dbReference type="PANTHER" id="PTHR12121:SF36">
    <property type="entry name" value="ENDONUCLEASE_EXONUCLEASE_PHOSPHATASE DOMAIN-CONTAINING PROTEIN"/>
    <property type="match status" value="1"/>
</dbReference>
<dbReference type="InterPro" id="IPR050410">
    <property type="entry name" value="CCR4/nocturin_mRNA_transcr"/>
</dbReference>
<reference evidence="4" key="1">
    <citation type="submission" date="2016-05" db="EMBL/GenBank/DDBJ databases">
        <title>Comparative genomics of biotechnologically important yeasts.</title>
        <authorList>
            <consortium name="DOE Joint Genome Institute"/>
            <person name="Riley R."/>
            <person name="Haridas S."/>
            <person name="Wolfe K.H."/>
            <person name="Lopes M.R."/>
            <person name="Hittinger C.T."/>
            <person name="Goker M."/>
            <person name="Salamov A."/>
            <person name="Wisecaver J."/>
            <person name="Long T.M."/>
            <person name="Aerts A.L."/>
            <person name="Barry K."/>
            <person name="Choi C."/>
            <person name="Clum A."/>
            <person name="Coughlan A.Y."/>
            <person name="Deshpande S."/>
            <person name="Douglass A.P."/>
            <person name="Hanson S.J."/>
            <person name="Klenk H.-P."/>
            <person name="Labutti K."/>
            <person name="Lapidus A."/>
            <person name="Lindquist E."/>
            <person name="Lipzen A."/>
            <person name="Meier-Kolthoff J.P."/>
            <person name="Ohm R.A."/>
            <person name="Otillar R.P."/>
            <person name="Pangilinan J."/>
            <person name="Peng Y."/>
            <person name="Rokas A."/>
            <person name="Rosa C.A."/>
            <person name="Scheuner C."/>
            <person name="Sibirny A.A."/>
            <person name="Slot J.C."/>
            <person name="Stielow J.B."/>
            <person name="Sun H."/>
            <person name="Kurtzman C.P."/>
            <person name="Blackwell M."/>
            <person name="Grigoriev I.V."/>
            <person name="Jeffries T.W."/>
        </authorList>
    </citation>
    <scope>NUCLEOTIDE SEQUENCE [LARGE SCALE GENOMIC DNA]</scope>
    <source>
        <strain evidence="4">NRRL Y-2460</strain>
    </source>
</reference>
<dbReference type="Gene3D" id="3.60.10.10">
    <property type="entry name" value="Endonuclease/exonuclease/phosphatase"/>
    <property type="match status" value="1"/>
</dbReference>
<evidence type="ECO:0000259" key="2">
    <source>
        <dbReference type="Pfam" id="PF03372"/>
    </source>
</evidence>
<gene>
    <name evidence="3" type="ORF">PACTADRAFT_49869</name>
</gene>
<dbReference type="AlphaFoldDB" id="A0A1E4TTP1"/>
<proteinExistence type="predicted"/>
<dbReference type="CDD" id="cd09083">
    <property type="entry name" value="EEP-1"/>
    <property type="match status" value="1"/>
</dbReference>
<dbReference type="InterPro" id="IPR036691">
    <property type="entry name" value="Endo/exonu/phosph_ase_sf"/>
</dbReference>
<feature type="compositionally biased region" description="Basic and acidic residues" evidence="1">
    <location>
        <begin position="21"/>
        <end position="38"/>
    </location>
</feature>
<keyword evidence="4" id="KW-1185">Reference proteome</keyword>
<dbReference type="OrthoDB" id="276515at2759"/>
<evidence type="ECO:0000256" key="1">
    <source>
        <dbReference type="SAM" id="MobiDB-lite"/>
    </source>
</evidence>
<accession>A0A1E4TTP1</accession>
<dbReference type="Pfam" id="PF03372">
    <property type="entry name" value="Exo_endo_phos"/>
    <property type="match status" value="1"/>
</dbReference>
<protein>
    <recommendedName>
        <fullName evidence="2">Endonuclease/exonuclease/phosphatase domain-containing protein</fullName>
    </recommendedName>
</protein>
<dbReference type="InterPro" id="IPR005135">
    <property type="entry name" value="Endo/exonuclease/phosphatase"/>
</dbReference>
<feature type="region of interest" description="Disordered" evidence="1">
    <location>
        <begin position="18"/>
        <end position="38"/>
    </location>
</feature>